<feature type="signal peptide" evidence="6">
    <location>
        <begin position="1"/>
        <end position="22"/>
    </location>
</feature>
<evidence type="ECO:0000256" key="4">
    <source>
        <dbReference type="ARBA" id="ARBA00023157"/>
    </source>
</evidence>
<keyword evidence="4" id="KW-1015">Disulfide bond</keyword>
<sequence>MVFCASSVAAFALLYAAWSAAAMEDSCAARVRTEAGWVCGACAPGGDYASFLGVPYAKQPLGELRFQELQPAEPWDGCHDASQPGPVCPQRDLFYGATRRPGLGREACIHANVHAPLQQLPGAGAAGCARSPRALLPVLVYAHGGGFGFGSGDPDLHGPQYLMGDNVVVVTFNYRIGPFGFLSLNSSSVPGNAGLRDMVTLLRWVQRNIKNFGGDPDDVTLAGQSAGAAAVHALTLSEAAQGLFKRVILMSGTSTRSFYSSSPLYAQLVAQMFLKQLGINATDPEEQHRRLIATPLEKIMDAHRVLQDIFGLTAFVPVVESPHPGVETILGDDPEVLQSQGRGKDIPFIIGFTNNECQTFRPRFEEIDIMSRIVDQPLVVMPPSATYVTPPAEVPEKIGKIVQRYFNGAPNLNKFIKLCSDSYFVYPALKLAEMRAANDGAPVYLYRFAYEPDYSVFQEALRLKYRGAGHSEDLTLIFRANYVLGDRTLSPRDRKMTDVMTTYVTNFMRHSNPTNGVAGWPPVSSKLQYQNIITPDLITTEVSRDLRSMMTFFDSIYSNSS</sequence>
<evidence type="ECO:0000259" key="7">
    <source>
        <dbReference type="Pfam" id="PF00135"/>
    </source>
</evidence>
<dbReference type="EC" id="3.1.1.-" evidence="6"/>
<evidence type="ECO:0000313" key="8">
    <source>
        <dbReference type="EMBL" id="BAR88201.1"/>
    </source>
</evidence>
<evidence type="ECO:0000256" key="5">
    <source>
        <dbReference type="ARBA" id="ARBA00023180"/>
    </source>
</evidence>
<dbReference type="Pfam" id="PF00135">
    <property type="entry name" value="COesterase"/>
    <property type="match status" value="1"/>
</dbReference>
<dbReference type="InterPro" id="IPR019826">
    <property type="entry name" value="Carboxylesterase_B_AS"/>
</dbReference>
<feature type="domain" description="Carboxylesterase type B" evidence="7">
    <location>
        <begin position="30"/>
        <end position="532"/>
    </location>
</feature>
<keyword evidence="6" id="KW-0732">Signal</keyword>
<dbReference type="BRENDA" id="3.1.1.59">
    <property type="organism ID" value="16397"/>
</dbReference>
<comment type="similarity">
    <text evidence="1 6">Belongs to the type-B carboxylesterase/lipase family.</text>
</comment>
<protein>
    <recommendedName>
        <fullName evidence="6">Carboxylic ester hydrolase</fullName>
        <ecNumber evidence="6">3.1.1.-</ecNumber>
    </recommendedName>
</protein>
<evidence type="ECO:0000256" key="2">
    <source>
        <dbReference type="ARBA" id="ARBA00022487"/>
    </source>
</evidence>
<accession>A0A0G4DCW7</accession>
<evidence type="ECO:0000256" key="6">
    <source>
        <dbReference type="RuleBase" id="RU361235"/>
    </source>
</evidence>
<dbReference type="PANTHER" id="PTHR11559">
    <property type="entry name" value="CARBOXYLESTERASE"/>
    <property type="match status" value="1"/>
</dbReference>
<dbReference type="InterPro" id="IPR050309">
    <property type="entry name" value="Type-B_Carboxylest/Lipase"/>
</dbReference>
<reference evidence="8" key="1">
    <citation type="journal article" date="2015" name="J. Insect Physiol.">
        <title>Juvenile hormone (JH) esterase activity but not JH epoxide hydrolase activity is downregulated in larval Adoxophyes honmai following nucleopolyhedroviruses infection.</title>
        <authorList>
            <person name="Saito Y."/>
            <person name="Kamita S.G."/>
            <person name="Hammock B.D."/>
            <person name="Kunimi Y."/>
            <person name="Inoue M.N."/>
            <person name="Nakai M."/>
        </authorList>
    </citation>
    <scope>NUCLEOTIDE SEQUENCE</scope>
</reference>
<name>A0A0G4DCW7_ADOHO</name>
<dbReference type="InterPro" id="IPR029058">
    <property type="entry name" value="AB_hydrolase_fold"/>
</dbReference>
<dbReference type="GO" id="GO:0052689">
    <property type="term" value="F:carboxylic ester hydrolase activity"/>
    <property type="evidence" value="ECO:0007669"/>
    <property type="project" value="UniProtKB-KW"/>
</dbReference>
<dbReference type="Gene3D" id="3.40.50.1820">
    <property type="entry name" value="alpha/beta hydrolase"/>
    <property type="match status" value="1"/>
</dbReference>
<dbReference type="ESTHER" id="adoho-a0a0g4dcw7">
    <property type="family name" value="Juvenile_hormone_esterase"/>
</dbReference>
<keyword evidence="5" id="KW-0325">Glycoprotein</keyword>
<feature type="chain" id="PRO_5005118000" description="Carboxylic ester hydrolase" evidence="6">
    <location>
        <begin position="23"/>
        <end position="561"/>
    </location>
</feature>
<proteinExistence type="evidence at transcript level"/>
<dbReference type="AlphaFoldDB" id="A0A0G4DCW7"/>
<dbReference type="InterPro" id="IPR002018">
    <property type="entry name" value="CarbesteraseB"/>
</dbReference>
<dbReference type="PROSITE" id="PS00122">
    <property type="entry name" value="CARBOXYLESTERASE_B_1"/>
    <property type="match status" value="1"/>
</dbReference>
<dbReference type="EMBL" id="LC012033">
    <property type="protein sequence ID" value="BAR88201.1"/>
    <property type="molecule type" value="mRNA"/>
</dbReference>
<dbReference type="SUPFAM" id="SSF53474">
    <property type="entry name" value="alpha/beta-Hydrolases"/>
    <property type="match status" value="1"/>
</dbReference>
<evidence type="ECO:0000256" key="3">
    <source>
        <dbReference type="ARBA" id="ARBA00022801"/>
    </source>
</evidence>
<keyword evidence="2" id="KW-0719">Serine esterase</keyword>
<organism evidence="8">
    <name type="scientific">Adoxophyes honmai</name>
    <name type="common">Smaller tea tortrix moth</name>
    <dbReference type="NCBI Taxonomy" id="85585"/>
    <lineage>
        <taxon>Eukaryota</taxon>
        <taxon>Metazoa</taxon>
        <taxon>Ecdysozoa</taxon>
        <taxon>Arthropoda</taxon>
        <taxon>Hexapoda</taxon>
        <taxon>Insecta</taxon>
        <taxon>Pterygota</taxon>
        <taxon>Neoptera</taxon>
        <taxon>Endopterygota</taxon>
        <taxon>Lepidoptera</taxon>
        <taxon>Glossata</taxon>
        <taxon>Ditrysia</taxon>
        <taxon>Tortricoidea</taxon>
        <taxon>Tortricidae</taxon>
        <taxon>Tortricinae</taxon>
        <taxon>Adoxophyes</taxon>
    </lineage>
</organism>
<keyword evidence="3 6" id="KW-0378">Hydrolase</keyword>
<evidence type="ECO:0000256" key="1">
    <source>
        <dbReference type="ARBA" id="ARBA00005964"/>
    </source>
</evidence>